<keyword evidence="1" id="KW-0472">Membrane</keyword>
<evidence type="ECO:0000256" key="1">
    <source>
        <dbReference type="SAM" id="Phobius"/>
    </source>
</evidence>
<protein>
    <submittedName>
        <fullName evidence="2">DUF485 domain-containing protein</fullName>
    </submittedName>
</protein>
<keyword evidence="3" id="KW-1185">Reference proteome</keyword>
<organism evidence="2 3">
    <name type="scientific">Oleiharenicola lentus</name>
    <dbReference type="NCBI Taxonomy" id="2508720"/>
    <lineage>
        <taxon>Bacteria</taxon>
        <taxon>Pseudomonadati</taxon>
        <taxon>Verrucomicrobiota</taxon>
        <taxon>Opitutia</taxon>
        <taxon>Opitutales</taxon>
        <taxon>Opitutaceae</taxon>
        <taxon>Oleiharenicola</taxon>
    </lineage>
</organism>
<dbReference type="Pfam" id="PF04341">
    <property type="entry name" value="DUF485"/>
    <property type="match status" value="1"/>
</dbReference>
<dbReference type="EMBL" id="SDHX01000001">
    <property type="protein sequence ID" value="RXK54613.1"/>
    <property type="molecule type" value="Genomic_DNA"/>
</dbReference>
<sequence length="109" mass="12538">MVSGFMATPNPHDDRVHSEEFLHTLMRRQLKLSIACAAAFLVVLLGLPLANYFAPDLMATRVFGFTLTWLILGVLFFPAVWAISWIFIRRSIWLEEDEVRQVKSETEAR</sequence>
<keyword evidence="1" id="KW-1133">Transmembrane helix</keyword>
<dbReference type="InterPro" id="IPR007436">
    <property type="entry name" value="DUF485"/>
</dbReference>
<dbReference type="Proteomes" id="UP000290218">
    <property type="component" value="Unassembled WGS sequence"/>
</dbReference>
<name>A0A4Q1C6V0_9BACT</name>
<dbReference type="AlphaFoldDB" id="A0A4Q1C6V0"/>
<evidence type="ECO:0000313" key="2">
    <source>
        <dbReference type="EMBL" id="RXK54613.1"/>
    </source>
</evidence>
<feature type="transmembrane region" description="Helical" evidence="1">
    <location>
        <begin position="32"/>
        <end position="54"/>
    </location>
</feature>
<gene>
    <name evidence="2" type="ORF">ESB00_01575</name>
</gene>
<evidence type="ECO:0000313" key="3">
    <source>
        <dbReference type="Proteomes" id="UP000290218"/>
    </source>
</evidence>
<accession>A0A4Q1C6V0</accession>
<dbReference type="OrthoDB" id="195477at2"/>
<feature type="transmembrane region" description="Helical" evidence="1">
    <location>
        <begin position="66"/>
        <end position="88"/>
    </location>
</feature>
<reference evidence="2 3" key="1">
    <citation type="submission" date="2019-01" db="EMBL/GenBank/DDBJ databases">
        <title>Lacunisphaera sp. strain TWA-58.</title>
        <authorList>
            <person name="Chen W.-M."/>
        </authorList>
    </citation>
    <scope>NUCLEOTIDE SEQUENCE [LARGE SCALE GENOMIC DNA]</scope>
    <source>
        <strain evidence="2 3">TWA-58</strain>
    </source>
</reference>
<keyword evidence="1" id="KW-0812">Transmembrane</keyword>
<comment type="caution">
    <text evidence="2">The sequence shown here is derived from an EMBL/GenBank/DDBJ whole genome shotgun (WGS) entry which is preliminary data.</text>
</comment>
<proteinExistence type="predicted"/>